<dbReference type="Proteomes" id="UP001235760">
    <property type="component" value="Unassembled WGS sequence"/>
</dbReference>
<comment type="caution">
    <text evidence="1">The sequence shown here is derived from an EMBL/GenBank/DDBJ whole genome shotgun (WGS) entry which is preliminary data.</text>
</comment>
<dbReference type="EMBL" id="JAUZEE010000002">
    <property type="protein sequence ID" value="MDP4299919.1"/>
    <property type="molecule type" value="Genomic_DNA"/>
</dbReference>
<reference evidence="1 2" key="1">
    <citation type="submission" date="2023-08" db="EMBL/GenBank/DDBJ databases">
        <authorList>
            <person name="Roldan D.M."/>
            <person name="Menes R.J."/>
        </authorList>
    </citation>
    <scope>NUCLEOTIDE SEQUENCE [LARGE SCALE GENOMIC DNA]</scope>
    <source>
        <strain evidence="1 2">CCM 2812</strain>
    </source>
</reference>
<sequence>MQKKTAKKIKLLPYQSEFLHDESRYVALVAGLGTGKTKAATYKALHLLQINKGCDGIGCEPTGPQLSIFTTEMNKTCQELGIKYNFNGGGRNSPAFYEFDMGYGPQKLWLVSAENWRRTLVGYNVSWGFIDEFDTIPDKDDAVACWNALNDRIRDPRAKLRQAFCTTTPEGYKQVVEVFAEEVSPDGLVTKAKPNHKVYQVATSENIFLSPKYKEDQLRRYTPTQAQAKFYGRFVNAYGHRVYDCFDRTRNATELTINDFPANSILHVGMDFNVGAMSAVISIVQGGRVYTVEEIIGPANTDAMVKELKSRYPGRTVYVYPDSSGKNRAASADGASVSSISKLQAAGFQCFFKGNNPSIVKERVPAVNALYLNALGESRAFVNITQCPQLVKGLEQQQWKDGKPDKSSGLDHSLDAYGYFCHFRYPVQGQGSISVYN</sequence>
<evidence type="ECO:0000313" key="1">
    <source>
        <dbReference type="EMBL" id="MDP4299919.1"/>
    </source>
</evidence>
<dbReference type="Pfam" id="PF03237">
    <property type="entry name" value="Terminase_6N"/>
    <property type="match status" value="1"/>
</dbReference>
<dbReference type="InterPro" id="IPR027417">
    <property type="entry name" value="P-loop_NTPase"/>
</dbReference>
<dbReference type="Gene3D" id="3.40.50.300">
    <property type="entry name" value="P-loop containing nucleotide triphosphate hydrolases"/>
    <property type="match status" value="1"/>
</dbReference>
<dbReference type="RefSeq" id="WP_305748475.1">
    <property type="nucleotide sequence ID" value="NZ_JAUZEE010000002.1"/>
</dbReference>
<dbReference type="Gene3D" id="3.30.420.280">
    <property type="match status" value="1"/>
</dbReference>
<evidence type="ECO:0000313" key="2">
    <source>
        <dbReference type="Proteomes" id="UP001235760"/>
    </source>
</evidence>
<protein>
    <submittedName>
        <fullName evidence="1">Terminase family protein</fullName>
    </submittedName>
</protein>
<gene>
    <name evidence="1" type="ORF">Q8X39_04680</name>
</gene>
<dbReference type="SUPFAM" id="SSF52540">
    <property type="entry name" value="P-loop containing nucleoside triphosphate hydrolases"/>
    <property type="match status" value="1"/>
</dbReference>
<name>A0ABT9G0A9_LEPDI</name>
<organism evidence="1 2">
    <name type="scientific">Leptothrix discophora</name>
    <dbReference type="NCBI Taxonomy" id="89"/>
    <lineage>
        <taxon>Bacteria</taxon>
        <taxon>Pseudomonadati</taxon>
        <taxon>Pseudomonadota</taxon>
        <taxon>Betaproteobacteria</taxon>
        <taxon>Burkholderiales</taxon>
        <taxon>Sphaerotilaceae</taxon>
        <taxon>Leptothrix</taxon>
    </lineage>
</organism>
<accession>A0ABT9G0A9</accession>
<keyword evidence="2" id="KW-1185">Reference proteome</keyword>
<proteinExistence type="predicted"/>